<feature type="transmembrane region" description="Helical" evidence="5">
    <location>
        <begin position="107"/>
        <end position="124"/>
    </location>
</feature>
<keyword evidence="2 5" id="KW-0812">Transmembrane</keyword>
<keyword evidence="3 5" id="KW-1133">Transmembrane helix</keyword>
<dbReference type="GO" id="GO:0016874">
    <property type="term" value="F:ligase activity"/>
    <property type="evidence" value="ECO:0007669"/>
    <property type="project" value="UniProtKB-KW"/>
</dbReference>
<dbReference type="OrthoDB" id="2080459at2"/>
<dbReference type="RefSeq" id="WP_020374766.1">
    <property type="nucleotide sequence ID" value="NZ_FWWY01000001.1"/>
</dbReference>
<dbReference type="AlphaFoldDB" id="A0A1W1WLW8"/>
<proteinExistence type="predicted"/>
<feature type="transmembrane region" description="Helical" evidence="5">
    <location>
        <begin position="397"/>
        <end position="414"/>
    </location>
</feature>
<feature type="transmembrane region" description="Helical" evidence="5">
    <location>
        <begin position="81"/>
        <end position="101"/>
    </location>
</feature>
<feature type="transmembrane region" description="Helical" evidence="5">
    <location>
        <begin position="252"/>
        <end position="272"/>
    </location>
</feature>
<evidence type="ECO:0000256" key="3">
    <source>
        <dbReference type="ARBA" id="ARBA00022989"/>
    </source>
</evidence>
<dbReference type="Pfam" id="PF04932">
    <property type="entry name" value="Wzy_C"/>
    <property type="match status" value="1"/>
</dbReference>
<evidence type="ECO:0000256" key="5">
    <source>
        <dbReference type="SAM" id="Phobius"/>
    </source>
</evidence>
<dbReference type="Proteomes" id="UP000192660">
    <property type="component" value="Unassembled WGS sequence"/>
</dbReference>
<dbReference type="PANTHER" id="PTHR37422:SF23">
    <property type="entry name" value="TEICHURONIC ACID BIOSYNTHESIS PROTEIN TUAE"/>
    <property type="match status" value="1"/>
</dbReference>
<evidence type="ECO:0000259" key="6">
    <source>
        <dbReference type="Pfam" id="PF04932"/>
    </source>
</evidence>
<evidence type="ECO:0000313" key="7">
    <source>
        <dbReference type="EMBL" id="SMC07287.1"/>
    </source>
</evidence>
<dbReference type="STRING" id="28034.BFX07_06880"/>
<dbReference type="EMBL" id="FWWY01000001">
    <property type="protein sequence ID" value="SMC07287.1"/>
    <property type="molecule type" value="Genomic_DNA"/>
</dbReference>
<dbReference type="InterPro" id="IPR051533">
    <property type="entry name" value="WaaL-like"/>
</dbReference>
<evidence type="ECO:0000256" key="2">
    <source>
        <dbReference type="ARBA" id="ARBA00022692"/>
    </source>
</evidence>
<comment type="subcellular location">
    <subcellularLocation>
        <location evidence="1">Membrane</location>
        <topology evidence="1">Multi-pass membrane protein</topology>
    </subcellularLocation>
</comment>
<accession>A0A1W1WLW8</accession>
<feature type="transmembrane region" description="Helical" evidence="5">
    <location>
        <begin position="338"/>
        <end position="358"/>
    </location>
</feature>
<keyword evidence="4 5" id="KW-0472">Membrane</keyword>
<feature type="domain" description="O-antigen ligase-related" evidence="6">
    <location>
        <begin position="215"/>
        <end position="347"/>
    </location>
</feature>
<evidence type="ECO:0000256" key="1">
    <source>
        <dbReference type="ARBA" id="ARBA00004141"/>
    </source>
</evidence>
<sequence length="431" mass="47931">MALVICAVIGLLLGISVWVYPRLFIMNLLVTAVGVEVIHHWYAGIGQYFPWIAVFLAGILQAGPPEWRKWWQFIRHNKEWMAVYGLYLIGIGISTLMGIHVATSLRYALGVPAVLFIAVVIVPWSIEKRFISLKDLFQVIALMGVVLTITAGIAAIVDHLGFPVPVGHHILLAWQWPFANKNTFGMLVTFALPAAVYLTLDHREDGIIRIVWFIASILLLIGVALSYSRSSWIASMIGVMMFVTFYYGKRGVLAMFGIGIVLLAGLIAKTGLHKWELLWHKGLNGRIVLWKAGLDAMHHHWVWGVGPGNSPLALKPFVPAIYAGLTPSDSILRSAVELGLVGLGLWLLLVGVAMIGLLMRRPWQSWEDNALFSIMLASLAQQVVESLFVGGVSFGDFFFTVFLGIAWYRIWVVPKNRSLRSQRLSRRALLG</sequence>
<evidence type="ECO:0000256" key="4">
    <source>
        <dbReference type="ARBA" id="ARBA00023136"/>
    </source>
</evidence>
<feature type="transmembrane region" description="Helical" evidence="5">
    <location>
        <begin position="136"/>
        <end position="162"/>
    </location>
</feature>
<protein>
    <submittedName>
        <fullName evidence="7">O-antigen ligase like membrane protein</fullName>
    </submittedName>
</protein>
<keyword evidence="8" id="KW-1185">Reference proteome</keyword>
<gene>
    <name evidence="7" type="ORF">SAMN00768000_3308</name>
</gene>
<dbReference type="PANTHER" id="PTHR37422">
    <property type="entry name" value="TEICHURONIC ACID BIOSYNTHESIS PROTEIN TUAE"/>
    <property type="match status" value="1"/>
</dbReference>
<reference evidence="8" key="1">
    <citation type="submission" date="2017-04" db="EMBL/GenBank/DDBJ databases">
        <authorList>
            <person name="Varghese N."/>
            <person name="Submissions S."/>
        </authorList>
    </citation>
    <scope>NUCLEOTIDE SEQUENCE [LARGE SCALE GENOMIC DNA]</scope>
    <source>
        <strain evidence="8">DSM 9293</strain>
    </source>
</reference>
<feature type="transmembrane region" description="Helical" evidence="5">
    <location>
        <begin position="41"/>
        <end position="60"/>
    </location>
</feature>
<dbReference type="InterPro" id="IPR007016">
    <property type="entry name" value="O-antigen_ligase-rel_domated"/>
</dbReference>
<name>A0A1W1WLW8_SULTA</name>
<organism evidence="7 8">
    <name type="scientific">Sulfobacillus thermosulfidooxidans (strain DSM 9293 / VKM B-1269 / AT-1)</name>
    <dbReference type="NCBI Taxonomy" id="929705"/>
    <lineage>
        <taxon>Bacteria</taxon>
        <taxon>Bacillati</taxon>
        <taxon>Bacillota</taxon>
        <taxon>Clostridia</taxon>
        <taxon>Eubacteriales</taxon>
        <taxon>Clostridiales Family XVII. Incertae Sedis</taxon>
        <taxon>Sulfobacillus</taxon>
    </lineage>
</organism>
<feature type="transmembrane region" description="Helical" evidence="5">
    <location>
        <begin position="182"/>
        <end position="200"/>
    </location>
</feature>
<feature type="transmembrane region" description="Helical" evidence="5">
    <location>
        <begin position="207"/>
        <end position="225"/>
    </location>
</feature>
<evidence type="ECO:0000313" key="8">
    <source>
        <dbReference type="Proteomes" id="UP000192660"/>
    </source>
</evidence>
<keyword evidence="7" id="KW-0436">Ligase</keyword>
<dbReference type="GO" id="GO:0016020">
    <property type="term" value="C:membrane"/>
    <property type="evidence" value="ECO:0007669"/>
    <property type="project" value="UniProtKB-SubCell"/>
</dbReference>